<dbReference type="PANTHER" id="PTHR42208:SF1">
    <property type="entry name" value="HEAVY METAL TRANSPORTER"/>
    <property type="match status" value="1"/>
</dbReference>
<feature type="transmembrane region" description="Helical" evidence="1">
    <location>
        <begin position="179"/>
        <end position="202"/>
    </location>
</feature>
<name>A0A0G0RN73_9BACT</name>
<accession>A0A0G0RN73</accession>
<keyword evidence="1" id="KW-1133">Transmembrane helix</keyword>
<feature type="transmembrane region" description="Helical" evidence="1">
    <location>
        <begin position="258"/>
        <end position="284"/>
    </location>
</feature>
<dbReference type="Proteomes" id="UP000034531">
    <property type="component" value="Unassembled WGS sequence"/>
</dbReference>
<evidence type="ECO:0000256" key="1">
    <source>
        <dbReference type="SAM" id="Phobius"/>
    </source>
</evidence>
<feature type="domain" description="Urease accessory protein UreH-like transmembrane" evidence="2">
    <location>
        <begin position="132"/>
        <end position="338"/>
    </location>
</feature>
<dbReference type="SUPFAM" id="SSF55008">
    <property type="entry name" value="HMA, heavy metal-associated domain"/>
    <property type="match status" value="1"/>
</dbReference>
<keyword evidence="1" id="KW-0812">Transmembrane</keyword>
<dbReference type="Pfam" id="PF13386">
    <property type="entry name" value="DsbD_2"/>
    <property type="match status" value="1"/>
</dbReference>
<evidence type="ECO:0000313" key="4">
    <source>
        <dbReference type="EMBL" id="KKR51346.1"/>
    </source>
</evidence>
<keyword evidence="1" id="KW-0472">Membrane</keyword>
<feature type="domain" description="EfeO-type cupredoxin-like" evidence="3">
    <location>
        <begin position="380"/>
        <end position="463"/>
    </location>
</feature>
<dbReference type="PANTHER" id="PTHR42208">
    <property type="entry name" value="HEAVY METAL TRANSPORTER-RELATED"/>
    <property type="match status" value="1"/>
</dbReference>
<reference evidence="4 5" key="1">
    <citation type="journal article" date="2015" name="Nature">
        <title>rRNA introns, odd ribosomes, and small enigmatic genomes across a large radiation of phyla.</title>
        <authorList>
            <person name="Brown C.T."/>
            <person name="Hug L.A."/>
            <person name="Thomas B.C."/>
            <person name="Sharon I."/>
            <person name="Castelle C.J."/>
            <person name="Singh A."/>
            <person name="Wilkins M.J."/>
            <person name="Williams K.H."/>
            <person name="Banfield J.F."/>
        </authorList>
    </citation>
    <scope>NUCLEOTIDE SEQUENCE [LARGE SCALE GENOMIC DNA]</scope>
</reference>
<dbReference type="GO" id="GO:0046872">
    <property type="term" value="F:metal ion binding"/>
    <property type="evidence" value="ECO:0007669"/>
    <property type="project" value="InterPro"/>
</dbReference>
<dbReference type="CDD" id="cd00371">
    <property type="entry name" value="HMA"/>
    <property type="match status" value="1"/>
</dbReference>
<dbReference type="SUPFAM" id="SSF49503">
    <property type="entry name" value="Cupredoxins"/>
    <property type="match status" value="1"/>
</dbReference>
<dbReference type="AlphaFoldDB" id="A0A0G0RN73"/>
<feature type="transmembrane region" description="Helical" evidence="1">
    <location>
        <begin position="325"/>
        <end position="345"/>
    </location>
</feature>
<dbReference type="InterPro" id="IPR008972">
    <property type="entry name" value="Cupredoxin"/>
</dbReference>
<dbReference type="InterPro" id="IPR028096">
    <property type="entry name" value="EfeO_Cupredoxin"/>
</dbReference>
<dbReference type="Pfam" id="PF13473">
    <property type="entry name" value="Cupredoxin_1"/>
    <property type="match status" value="1"/>
</dbReference>
<protein>
    <submittedName>
        <fullName evidence="4">Putative membrane protein</fullName>
    </submittedName>
</protein>
<feature type="transmembrane region" description="Helical" evidence="1">
    <location>
        <begin position="132"/>
        <end position="158"/>
    </location>
</feature>
<dbReference type="InterPro" id="IPR036163">
    <property type="entry name" value="HMA_dom_sf"/>
</dbReference>
<dbReference type="Gene3D" id="3.30.70.100">
    <property type="match status" value="1"/>
</dbReference>
<evidence type="ECO:0000259" key="2">
    <source>
        <dbReference type="Pfam" id="PF13386"/>
    </source>
</evidence>
<dbReference type="InterPro" id="IPR006121">
    <property type="entry name" value="HMA_dom"/>
</dbReference>
<feature type="transmembrane region" description="Helical" evidence="1">
    <location>
        <begin position="214"/>
        <end position="238"/>
    </location>
</feature>
<dbReference type="EMBL" id="LBYI01000001">
    <property type="protein sequence ID" value="KKR51346.1"/>
    <property type="molecule type" value="Genomic_DNA"/>
</dbReference>
<comment type="caution">
    <text evidence="4">The sequence shown here is derived from an EMBL/GenBank/DDBJ whole genome shotgun (WGS) entry which is preliminary data.</text>
</comment>
<feature type="transmembrane region" description="Helical" evidence="1">
    <location>
        <begin position="95"/>
        <end position="112"/>
    </location>
</feature>
<organism evidence="4 5">
    <name type="scientific">Candidatus Curtissbacteria bacterium GW2011_GWA1_40_16</name>
    <dbReference type="NCBI Taxonomy" id="1618405"/>
    <lineage>
        <taxon>Bacteria</taxon>
        <taxon>Candidatus Curtissiibacteriota</taxon>
    </lineage>
</organism>
<proteinExistence type="predicted"/>
<dbReference type="Gene3D" id="2.60.40.420">
    <property type="entry name" value="Cupredoxins - blue copper proteins"/>
    <property type="match status" value="1"/>
</dbReference>
<evidence type="ECO:0000313" key="5">
    <source>
        <dbReference type="Proteomes" id="UP000034531"/>
    </source>
</evidence>
<sequence>MNDDQNLKKIELKIYGMTCNSCEVLVLQKFKQIAGIEKAYAHYKEGKAEIYCTVEPTMSYLQEMLSEYNFKVSYWGDREKKEPETQKPQASAIDFLKILPILLLVAAVYLVFKRFNFSPPIQNTESLNLWVIFVTGLTVGGLTCLAVQGGLLASVIAAREEESALGKGTAKHAMYATGVFLITKYIAYVALGFILGAFGGALNIGGRVQTVMQLAAGIYMISVALNLLNIHPIFRYAIIQPPRFLTKIVRNQSKSKDLFAPSLLGGMTIFIPCGTTIAMEALAISSANAFVGASIMAVFILGTMPLFFGIGAITSIMGEAFKSKFLKLAAVAVIYLGITSINGSLTALGSPFTLQSIADNFPKISLGNSDKTSQSGQLLSQNAEIEVTTSGYTPDYLKVKKGKEVTLTLKSKDAYSCASAFRIPAMGVSVNLKANDTKTVKFTPQKAGKITFACSMGMYRGVIEVI</sequence>
<feature type="transmembrane region" description="Helical" evidence="1">
    <location>
        <begin position="290"/>
        <end position="313"/>
    </location>
</feature>
<gene>
    <name evidence="4" type="ORF">UT84_C0001G0031</name>
</gene>
<evidence type="ECO:0000259" key="3">
    <source>
        <dbReference type="Pfam" id="PF13473"/>
    </source>
</evidence>
<dbReference type="InterPro" id="IPR039447">
    <property type="entry name" value="UreH-like_TM_dom"/>
</dbReference>